<feature type="domain" description="Beta-mannosidase-like galactose-binding" evidence="5">
    <location>
        <begin position="1012"/>
        <end position="1088"/>
    </location>
</feature>
<protein>
    <submittedName>
        <fullName evidence="6">Glycosyl hydrolases family 2, sugar binding domain</fullName>
    </submittedName>
</protein>
<organism evidence="6 7">
    <name type="scientific">Posidoniimonas corsicana</name>
    <dbReference type="NCBI Taxonomy" id="1938618"/>
    <lineage>
        <taxon>Bacteria</taxon>
        <taxon>Pseudomonadati</taxon>
        <taxon>Planctomycetota</taxon>
        <taxon>Planctomycetia</taxon>
        <taxon>Pirellulales</taxon>
        <taxon>Lacipirellulaceae</taxon>
        <taxon>Posidoniimonas</taxon>
    </lineage>
</organism>
<name>A0A5C5UWG3_9BACT</name>
<evidence type="ECO:0000313" key="7">
    <source>
        <dbReference type="Proteomes" id="UP000316714"/>
    </source>
</evidence>
<dbReference type="Pfam" id="PF17132">
    <property type="entry name" value="Glyco_hydro_106"/>
    <property type="match status" value="2"/>
</dbReference>
<evidence type="ECO:0000256" key="1">
    <source>
        <dbReference type="ARBA" id="ARBA00022729"/>
    </source>
</evidence>
<comment type="caution">
    <text evidence="6">The sequence shown here is derived from an EMBL/GenBank/DDBJ whole genome shotgun (WGS) entry which is preliminary data.</text>
</comment>
<dbReference type="NCBIfam" id="NF045579">
    <property type="entry name" value="rhamnoside_JR"/>
    <property type="match status" value="1"/>
</dbReference>
<evidence type="ECO:0000259" key="5">
    <source>
        <dbReference type="Pfam" id="PF22666"/>
    </source>
</evidence>
<dbReference type="InterPro" id="IPR054593">
    <property type="entry name" value="Beta-mannosidase-like_N2"/>
</dbReference>
<evidence type="ECO:0000256" key="2">
    <source>
        <dbReference type="ARBA" id="ARBA00022801"/>
    </source>
</evidence>
<feature type="signal peptide" evidence="4">
    <location>
        <begin position="1"/>
        <end position="28"/>
    </location>
</feature>
<keyword evidence="1 4" id="KW-0732">Signal</keyword>
<feature type="region of interest" description="Disordered" evidence="3">
    <location>
        <begin position="722"/>
        <end position="741"/>
    </location>
</feature>
<dbReference type="InterPro" id="IPR008979">
    <property type="entry name" value="Galactose-bd-like_sf"/>
</dbReference>
<proteinExistence type="predicted"/>
<dbReference type="GO" id="GO:0004553">
    <property type="term" value="F:hydrolase activity, hydrolyzing O-glycosyl compounds"/>
    <property type="evidence" value="ECO:0007669"/>
    <property type="project" value="UniProtKB-ARBA"/>
</dbReference>
<dbReference type="PROSITE" id="PS51257">
    <property type="entry name" value="PROKAR_LIPOPROTEIN"/>
    <property type="match status" value="1"/>
</dbReference>
<dbReference type="Pfam" id="PF22666">
    <property type="entry name" value="Glyco_hydro_2_N2"/>
    <property type="match status" value="1"/>
</dbReference>
<reference evidence="6 7" key="1">
    <citation type="submission" date="2019-02" db="EMBL/GenBank/DDBJ databases">
        <title>Deep-cultivation of Planctomycetes and their phenomic and genomic characterization uncovers novel biology.</title>
        <authorList>
            <person name="Wiegand S."/>
            <person name="Jogler M."/>
            <person name="Boedeker C."/>
            <person name="Pinto D."/>
            <person name="Vollmers J."/>
            <person name="Rivas-Marin E."/>
            <person name="Kohn T."/>
            <person name="Peeters S.H."/>
            <person name="Heuer A."/>
            <person name="Rast P."/>
            <person name="Oberbeckmann S."/>
            <person name="Bunk B."/>
            <person name="Jeske O."/>
            <person name="Meyerdierks A."/>
            <person name="Storesund J.E."/>
            <person name="Kallscheuer N."/>
            <person name="Luecker S."/>
            <person name="Lage O.M."/>
            <person name="Pohl T."/>
            <person name="Merkel B.J."/>
            <person name="Hornburger P."/>
            <person name="Mueller R.-W."/>
            <person name="Bruemmer F."/>
            <person name="Labrenz M."/>
            <person name="Spormann A.M."/>
            <person name="Op Den Camp H."/>
            <person name="Overmann J."/>
            <person name="Amann R."/>
            <person name="Jetten M.S.M."/>
            <person name="Mascher T."/>
            <person name="Medema M.H."/>
            <person name="Devos D.P."/>
            <person name="Kaster A.-K."/>
            <person name="Ovreas L."/>
            <person name="Rohde M."/>
            <person name="Galperin M.Y."/>
            <person name="Jogler C."/>
        </authorList>
    </citation>
    <scope>NUCLEOTIDE SEQUENCE [LARGE SCALE GENOMIC DNA]</scope>
    <source>
        <strain evidence="6 7">KOR34</strain>
    </source>
</reference>
<dbReference type="EMBL" id="SIHJ01000006">
    <property type="protein sequence ID" value="TWT29762.1"/>
    <property type="molecule type" value="Genomic_DNA"/>
</dbReference>
<dbReference type="RefSeq" id="WP_197531730.1">
    <property type="nucleotide sequence ID" value="NZ_SIHJ01000006.1"/>
</dbReference>
<feature type="chain" id="PRO_5022992898" evidence="4">
    <location>
        <begin position="29"/>
        <end position="1131"/>
    </location>
</feature>
<keyword evidence="7" id="KW-1185">Reference proteome</keyword>
<sequence length="1131" mass="122719" precursor="true">MPATHRFANTICAAALCALLACSSSSRADTAELEHAFVSPADSAKPWTFWYWLDAAVTAEGISADISAMRDAGLGGAYLMPIYGPQDPPLVSPQATQLSPHWWDLVRHAAAEADRAGIELAMHLSDGFALAGGPWITPELSMQQLVWSRTIASGGGPAELTLPRPATREGYYEDVAVLTFPAPEGEGISTASVPVTVTTNAADQQAQQLVVPGNTERLRSSAPCWIDFRFEQPFTCRAVTIRPDGNNYQCQRMRLEASDDGQVFRPIAQLSAPRHGWQDEGRPVTHAVPATTACVFRLSFDPEGAEPGAEDLDFAKWSPVLKVQGIELSSAACVHHFRGKSGAVWRVSPISPDVDAAAAVSSNSVVDVTSMMDEQGVLHWDAPPGEWVVLRFGHTSTGKQNATGGGGKGLECDKLNPQAVRTQYAGWFGEARRQLGAELAGRVLTRLHVDSWECGSQNWTADLPQQFIERRGYPAAPWLPTLAGYVIDDADASERFLHDFRRTLAERLDGAFFGTLEELAAEAGSSFSAECTAPTMLADGLRHYQHVSMPMGEFWRQSPTHDKPNDVLDAISAGHIYGKRTIGAEAFTQLRIRWDESPAILKPMADHNLCLGVNQLVHHVWMHNPWLDRKPGVTLNGIGTFQQRDQVWQPHAYAWNGYLQRLQAVLQQGDAVVDIAVFTGEELPSRAVLPERLIDTLPGLIGEQRVSKERRRLANRGVPTREMPEGVRHSANMADPAGGTDPLRGYKYDSLNRDALLRLAEVEDGRIVLPGGASYGVLVVPGSRPMSPQAGLMSVEVGEKLLSLADAGGRLVLVDLPERTPGMGDPEADTEVLDDLASRLADHPNVSVGAWRPDSLDPLGINRDLQAWDEAGETARQVGWTHRRGDGWDVYLLANQQDTRRSVSVGVRASRPHAAVWDPVTGSQAPAIQQGGRWQVSLEPHQSLLLVLSDEKLNDLAPADSRQQVVAIEPTAWRVTFEPAIGPAPDAIELAGLVDLSDHSDPGVRAFDGIATYDAAFDYNPEDGQDRAWLDLSSVAGTARVHVNGVDCGVAWTPPYRVDVTDAVTAGENRLEVQVAGVWRNRILADAKAPEHERLTWTNARPLPGSVGPVPFGLLGPVKLQSNTSQAEAPQ</sequence>
<accession>A0A5C5UWG3</accession>
<dbReference type="PANTHER" id="PTHR43817:SF1">
    <property type="entry name" value="HYDROLASE, FAMILY 43, PUTATIVE (AFU_ORTHOLOGUE AFUA_3G01660)-RELATED"/>
    <property type="match status" value="1"/>
</dbReference>
<gene>
    <name evidence="6" type="ORF">KOR34_50800</name>
</gene>
<dbReference type="PANTHER" id="PTHR43817">
    <property type="entry name" value="GLYCOSYL HYDROLASE"/>
    <property type="match status" value="1"/>
</dbReference>
<dbReference type="AlphaFoldDB" id="A0A5C5UWG3"/>
<evidence type="ECO:0000313" key="6">
    <source>
        <dbReference type="EMBL" id="TWT29762.1"/>
    </source>
</evidence>
<dbReference type="SUPFAM" id="SSF49785">
    <property type="entry name" value="Galactose-binding domain-like"/>
    <property type="match status" value="1"/>
</dbReference>
<dbReference type="Gene3D" id="2.60.120.260">
    <property type="entry name" value="Galactose-binding domain-like"/>
    <property type="match status" value="1"/>
</dbReference>
<dbReference type="Proteomes" id="UP000316714">
    <property type="component" value="Unassembled WGS sequence"/>
</dbReference>
<evidence type="ECO:0000256" key="3">
    <source>
        <dbReference type="SAM" id="MobiDB-lite"/>
    </source>
</evidence>
<keyword evidence="2 6" id="KW-0378">Hydrolase</keyword>
<evidence type="ECO:0000256" key="4">
    <source>
        <dbReference type="SAM" id="SignalP"/>
    </source>
</evidence>